<sequence length="219" mass="24350">MILVLENEVDPETRYFVPEIRRHLEAAGATVRVDEYADHGGRPDALSTADAVVVSGSTAGVYETDDYPWMNDLRELVSELVREEIPTLGVCFGHQLVNDALGGAVEHRGLRAGIEPVRFADDPLFDGVGTRVPLVHGDFVTELGDGMEAIASADYYPNLASRHRDAPLWTVQYHPEFTASLFPAIEEDFGWPEDPAHRDFGGVTPERTFENFVRLAERR</sequence>
<protein>
    <submittedName>
        <fullName evidence="2">GMP synthase (Glutamine-hydrolysing)</fullName>
    </submittedName>
</protein>
<evidence type="ECO:0000313" key="2">
    <source>
        <dbReference type="EMBL" id="SFR35530.1"/>
    </source>
</evidence>
<gene>
    <name evidence="2" type="ORF">SAMN04488124_0632</name>
</gene>
<dbReference type="STRING" id="555875.SAMN04488124_0632"/>
<dbReference type="InterPro" id="IPR017926">
    <property type="entry name" value="GATASE"/>
</dbReference>
<evidence type="ECO:0000259" key="1">
    <source>
        <dbReference type="Pfam" id="PF00117"/>
    </source>
</evidence>
<name>A0A1I6G062_9EURY</name>
<dbReference type="OrthoDB" id="3321at2157"/>
<dbReference type="RefSeq" id="WP_089876661.1">
    <property type="nucleotide sequence ID" value="NZ_FOYS01000001.1"/>
</dbReference>
<dbReference type="Gene3D" id="3.40.50.880">
    <property type="match status" value="1"/>
</dbReference>
<dbReference type="PROSITE" id="PS51273">
    <property type="entry name" value="GATASE_TYPE_1"/>
    <property type="match status" value="1"/>
</dbReference>
<dbReference type="GO" id="GO:0005829">
    <property type="term" value="C:cytosol"/>
    <property type="evidence" value="ECO:0007669"/>
    <property type="project" value="TreeGrafter"/>
</dbReference>
<dbReference type="InterPro" id="IPR029062">
    <property type="entry name" value="Class_I_gatase-like"/>
</dbReference>
<dbReference type="CDD" id="cd01741">
    <property type="entry name" value="GATase1_1"/>
    <property type="match status" value="1"/>
</dbReference>
<dbReference type="Pfam" id="PF00117">
    <property type="entry name" value="GATase"/>
    <property type="match status" value="1"/>
</dbReference>
<dbReference type="AlphaFoldDB" id="A0A1I6G062"/>
<proteinExistence type="predicted"/>
<dbReference type="PANTHER" id="PTHR42695:SF5">
    <property type="entry name" value="GLUTAMINE AMIDOTRANSFERASE YLR126C-RELATED"/>
    <property type="match status" value="1"/>
</dbReference>
<dbReference type="EMBL" id="FOYS01000001">
    <property type="protein sequence ID" value="SFR35530.1"/>
    <property type="molecule type" value="Genomic_DNA"/>
</dbReference>
<keyword evidence="3" id="KW-1185">Reference proteome</keyword>
<dbReference type="InterPro" id="IPR044992">
    <property type="entry name" value="ChyE-like"/>
</dbReference>
<dbReference type="SUPFAM" id="SSF52317">
    <property type="entry name" value="Class I glutamine amidotransferase-like"/>
    <property type="match status" value="1"/>
</dbReference>
<dbReference type="PANTHER" id="PTHR42695">
    <property type="entry name" value="GLUTAMINE AMIDOTRANSFERASE YLR126C-RELATED"/>
    <property type="match status" value="1"/>
</dbReference>
<reference evidence="3" key="1">
    <citation type="submission" date="2016-10" db="EMBL/GenBank/DDBJ databases">
        <authorList>
            <person name="Varghese N."/>
            <person name="Submissions S."/>
        </authorList>
    </citation>
    <scope>NUCLEOTIDE SEQUENCE [LARGE SCALE GENOMIC DNA]</scope>
    <source>
        <strain evidence="3">CGMCC 1.8711</strain>
    </source>
</reference>
<dbReference type="Proteomes" id="UP000243250">
    <property type="component" value="Unassembled WGS sequence"/>
</dbReference>
<organism evidence="2 3">
    <name type="scientific">Halogeometricum limi</name>
    <dbReference type="NCBI Taxonomy" id="555875"/>
    <lineage>
        <taxon>Archaea</taxon>
        <taxon>Methanobacteriati</taxon>
        <taxon>Methanobacteriota</taxon>
        <taxon>Stenosarchaea group</taxon>
        <taxon>Halobacteria</taxon>
        <taxon>Halobacteriales</taxon>
        <taxon>Haloferacaceae</taxon>
        <taxon>Halogeometricum</taxon>
    </lineage>
</organism>
<accession>A0A1I6G062</accession>
<evidence type="ECO:0000313" key="3">
    <source>
        <dbReference type="Proteomes" id="UP000243250"/>
    </source>
</evidence>
<feature type="domain" description="Glutamine amidotransferase" evidence="1">
    <location>
        <begin position="19"/>
        <end position="182"/>
    </location>
</feature>